<dbReference type="AlphaFoldDB" id="A0A7J7DQJ5"/>
<keyword evidence="3" id="KW-0418">Kinase</keyword>
<proteinExistence type="predicted"/>
<dbReference type="OrthoDB" id="1919407at2759"/>
<dbReference type="PANTHER" id="PTHR36361:SF1">
    <property type="entry name" value="PROTEIN APEM9"/>
    <property type="match status" value="1"/>
</dbReference>
<dbReference type="PANTHER" id="PTHR36361">
    <property type="entry name" value="PROTEIN APEM9"/>
    <property type="match status" value="1"/>
</dbReference>
<feature type="transmembrane region" description="Helical" evidence="2">
    <location>
        <begin position="286"/>
        <end position="307"/>
    </location>
</feature>
<dbReference type="InParanoid" id="A0A7J7DQJ5"/>
<dbReference type="FunCoup" id="A0A7J7DQJ5">
    <property type="interactions" value="2168"/>
</dbReference>
<comment type="caution">
    <text evidence="3">The sequence shown here is derived from an EMBL/GenBank/DDBJ whole genome shotgun (WGS) entry which is preliminary data.</text>
</comment>
<reference evidence="3 4" key="1">
    <citation type="journal article" date="2020" name="Nat. Commun.">
        <title>Genome of Tripterygium wilfordii and identification of cytochrome P450 involved in triptolide biosynthesis.</title>
        <authorList>
            <person name="Tu L."/>
            <person name="Su P."/>
            <person name="Zhang Z."/>
            <person name="Gao L."/>
            <person name="Wang J."/>
            <person name="Hu T."/>
            <person name="Zhou J."/>
            <person name="Zhang Y."/>
            <person name="Zhao Y."/>
            <person name="Liu Y."/>
            <person name="Song Y."/>
            <person name="Tong Y."/>
            <person name="Lu Y."/>
            <person name="Yang J."/>
            <person name="Xu C."/>
            <person name="Jia M."/>
            <person name="Peters R.J."/>
            <person name="Huang L."/>
            <person name="Gao W."/>
        </authorList>
    </citation>
    <scope>NUCLEOTIDE SEQUENCE [LARGE SCALE GENOMIC DNA]</scope>
    <source>
        <strain evidence="4">cv. XIE 37</strain>
        <tissue evidence="3">Leaf</tissue>
    </source>
</reference>
<evidence type="ECO:0000256" key="1">
    <source>
        <dbReference type="SAM" id="MobiDB-lite"/>
    </source>
</evidence>
<evidence type="ECO:0000313" key="4">
    <source>
        <dbReference type="Proteomes" id="UP000593562"/>
    </source>
</evidence>
<organism evidence="3 4">
    <name type="scientific">Tripterygium wilfordii</name>
    <name type="common">Thunder God vine</name>
    <dbReference type="NCBI Taxonomy" id="458696"/>
    <lineage>
        <taxon>Eukaryota</taxon>
        <taxon>Viridiplantae</taxon>
        <taxon>Streptophyta</taxon>
        <taxon>Embryophyta</taxon>
        <taxon>Tracheophyta</taxon>
        <taxon>Spermatophyta</taxon>
        <taxon>Magnoliopsida</taxon>
        <taxon>eudicotyledons</taxon>
        <taxon>Gunneridae</taxon>
        <taxon>Pentapetalae</taxon>
        <taxon>rosids</taxon>
        <taxon>fabids</taxon>
        <taxon>Celastrales</taxon>
        <taxon>Celastraceae</taxon>
        <taxon>Tripterygium</taxon>
    </lineage>
</organism>
<name>A0A7J7DQJ5_TRIWF</name>
<dbReference type="InterPro" id="IPR034571">
    <property type="entry name" value="APEM9"/>
</dbReference>
<keyword evidence="2" id="KW-0472">Membrane</keyword>
<feature type="region of interest" description="Disordered" evidence="1">
    <location>
        <begin position="210"/>
        <end position="246"/>
    </location>
</feature>
<dbReference type="EMBL" id="JAAARO010000004">
    <property type="protein sequence ID" value="KAF5748640.1"/>
    <property type="molecule type" value="Genomic_DNA"/>
</dbReference>
<accession>A0A7J7DQJ5</accession>
<sequence>MGLESELTSSIWEEIESSESYLVCCMHEKAAYLASSLLKQIRNRDSIEFEFDADVREMEESAAMVLVQSLNQLGRASEIISELKRLFVSVEDIPVQVLVTGACFQTVEGSSVEVREFLEDFLSKWSYGGGEYYFLVGVVANISSRNKCDGQFVLAVDSYLEVVEIYAMTLLGTVLKNIDLAISWVEKASLPEDRRQELLRRLDSMCSVRTSSASQASPSPSPADICDIRSPKEANSSNGSPKALKSNFLANGENRKKQTILTLSKRVEPCFWLFRNITLKFGNVRLVVSNCKIMIGCLTFLVFYIFWRKQDTLKRIVTMQASSLKKALVDFWHLAFSYQVNPLAAVQPLPPAISGNH</sequence>
<evidence type="ECO:0000313" key="3">
    <source>
        <dbReference type="EMBL" id="KAF5748640.1"/>
    </source>
</evidence>
<dbReference type="GO" id="GO:0016301">
    <property type="term" value="F:kinase activity"/>
    <property type="evidence" value="ECO:0007669"/>
    <property type="project" value="UniProtKB-KW"/>
</dbReference>
<gene>
    <name evidence="3" type="ORF">HS088_TW04G00598</name>
</gene>
<keyword evidence="2" id="KW-0812">Transmembrane</keyword>
<protein>
    <submittedName>
        <fullName evidence="3">3-phosphoinositide-dependent protein kinase-1</fullName>
    </submittedName>
</protein>
<keyword evidence="3" id="KW-0808">Transferase</keyword>
<dbReference type="Proteomes" id="UP000593562">
    <property type="component" value="Unassembled WGS sequence"/>
</dbReference>
<dbReference type="GO" id="GO:0015919">
    <property type="term" value="P:peroxisomal membrane transport"/>
    <property type="evidence" value="ECO:0007669"/>
    <property type="project" value="InterPro"/>
</dbReference>
<keyword evidence="2" id="KW-1133">Transmembrane helix</keyword>
<evidence type="ECO:0000256" key="2">
    <source>
        <dbReference type="SAM" id="Phobius"/>
    </source>
</evidence>
<keyword evidence="4" id="KW-1185">Reference proteome</keyword>